<keyword evidence="1" id="KW-0812">Transmembrane</keyword>
<dbReference type="InterPro" id="IPR027890">
    <property type="entry name" value="DUF4491"/>
</dbReference>
<dbReference type="AlphaFoldDB" id="A0A926I9Q6"/>
<proteinExistence type="predicted"/>
<keyword evidence="3" id="KW-1185">Reference proteome</keyword>
<evidence type="ECO:0000256" key="1">
    <source>
        <dbReference type="SAM" id="Phobius"/>
    </source>
</evidence>
<comment type="caution">
    <text evidence="2">The sequence shown here is derived from an EMBL/GenBank/DDBJ whole genome shotgun (WGS) entry which is preliminary data.</text>
</comment>
<dbReference type="RefSeq" id="WP_177267583.1">
    <property type="nucleotide sequence ID" value="NZ_JACRTA010000002.1"/>
</dbReference>
<feature type="transmembrane region" description="Helical" evidence="1">
    <location>
        <begin position="6"/>
        <end position="26"/>
    </location>
</feature>
<accession>A0A926I9Q6</accession>
<dbReference type="EMBL" id="JACRTA010000002">
    <property type="protein sequence ID" value="MBC8568365.1"/>
    <property type="molecule type" value="Genomic_DNA"/>
</dbReference>
<keyword evidence="1" id="KW-1133">Transmembrane helix</keyword>
<keyword evidence="1" id="KW-0472">Membrane</keyword>
<evidence type="ECO:0000313" key="3">
    <source>
        <dbReference type="Proteomes" id="UP000610862"/>
    </source>
</evidence>
<evidence type="ECO:0000313" key="2">
    <source>
        <dbReference type="EMBL" id="MBC8568365.1"/>
    </source>
</evidence>
<feature type="transmembrane region" description="Helical" evidence="1">
    <location>
        <begin position="33"/>
        <end position="51"/>
    </location>
</feature>
<reference evidence="2" key="1">
    <citation type="submission" date="2020-08" db="EMBL/GenBank/DDBJ databases">
        <title>Genome public.</title>
        <authorList>
            <person name="Liu C."/>
            <person name="Sun Q."/>
        </authorList>
    </citation>
    <scope>NUCLEOTIDE SEQUENCE</scope>
    <source>
        <strain evidence="2">NSJ-24</strain>
    </source>
</reference>
<protein>
    <submittedName>
        <fullName evidence="2">DUF4491 family protein</fullName>
    </submittedName>
</protein>
<dbReference type="Pfam" id="PF14898">
    <property type="entry name" value="DUF4491"/>
    <property type="match status" value="1"/>
</dbReference>
<gene>
    <name evidence="2" type="ORF">H8692_06315</name>
</gene>
<dbReference type="Proteomes" id="UP000610862">
    <property type="component" value="Unassembled WGS sequence"/>
</dbReference>
<organism evidence="2 3">
    <name type="scientific">Lentihominibacter hominis</name>
    <dbReference type="NCBI Taxonomy" id="2763645"/>
    <lineage>
        <taxon>Bacteria</taxon>
        <taxon>Bacillati</taxon>
        <taxon>Bacillota</taxon>
        <taxon>Clostridia</taxon>
        <taxon>Peptostreptococcales</taxon>
        <taxon>Anaerovoracaceae</taxon>
        <taxon>Lentihominibacter</taxon>
    </lineage>
</organism>
<sequence>MNFFGIIIGVTTFMLIGVFHVIVIKCEYFFSKNIWPIFLLLGLAALVGSLFVKVNLWSGILAVFGISCLWSIKEIFEQEKRVEKGWFPENPRRRHNDRY</sequence>
<name>A0A926I9Q6_9FIRM</name>